<evidence type="ECO:0000313" key="2">
    <source>
        <dbReference type="EnsemblPlants" id="PGSC0003DMT400000971"/>
    </source>
</evidence>
<sequence>MGVYNTIIVVQSSPTPFLLPLPRFFDVIDFLNPKATMSLHFSPLIFQIFMQLLYEAPDMEESIRSTTDMYNDALAIYCVTYDYAKAIGDVRKCGFAWKVAGAALCKLHAELHAKEHNQKVMAMSPSILHKLLNLRINQKVS</sequence>
<name>M0ZHN4_SOLTU</name>
<dbReference type="Proteomes" id="UP000011115">
    <property type="component" value="Unassembled WGS sequence"/>
</dbReference>
<dbReference type="AlphaFoldDB" id="M0ZHN4"/>
<proteinExistence type="predicted"/>
<dbReference type="InterPro" id="IPR058752">
    <property type="entry name" value="RDRP_C_head"/>
</dbReference>
<dbReference type="HOGENOM" id="CLU_1828733_0_0_1"/>
<evidence type="ECO:0000259" key="1">
    <source>
        <dbReference type="Pfam" id="PF26253"/>
    </source>
</evidence>
<reference evidence="3" key="1">
    <citation type="journal article" date="2011" name="Nature">
        <title>Genome sequence and analysis of the tuber crop potato.</title>
        <authorList>
            <consortium name="The Potato Genome Sequencing Consortium"/>
        </authorList>
    </citation>
    <scope>NUCLEOTIDE SEQUENCE [LARGE SCALE GENOMIC DNA]</scope>
    <source>
        <strain evidence="3">cv. DM1-3 516 R44</strain>
    </source>
</reference>
<dbReference type="Pfam" id="PF26253">
    <property type="entry name" value="RdRP_head"/>
    <property type="match status" value="1"/>
</dbReference>
<accession>M0ZHN4</accession>
<feature type="domain" description="RDRP C-terminal head" evidence="1">
    <location>
        <begin position="58"/>
        <end position="122"/>
    </location>
</feature>
<evidence type="ECO:0000313" key="3">
    <source>
        <dbReference type="Proteomes" id="UP000011115"/>
    </source>
</evidence>
<dbReference type="ExpressionAtlas" id="M0ZHN4">
    <property type="expression patterns" value="baseline"/>
</dbReference>
<organism evidence="2 3">
    <name type="scientific">Solanum tuberosum</name>
    <name type="common">Potato</name>
    <dbReference type="NCBI Taxonomy" id="4113"/>
    <lineage>
        <taxon>Eukaryota</taxon>
        <taxon>Viridiplantae</taxon>
        <taxon>Streptophyta</taxon>
        <taxon>Embryophyta</taxon>
        <taxon>Tracheophyta</taxon>
        <taxon>Spermatophyta</taxon>
        <taxon>Magnoliopsida</taxon>
        <taxon>eudicotyledons</taxon>
        <taxon>Gunneridae</taxon>
        <taxon>Pentapetalae</taxon>
        <taxon>asterids</taxon>
        <taxon>lamiids</taxon>
        <taxon>Solanales</taxon>
        <taxon>Solanaceae</taxon>
        <taxon>Solanoideae</taxon>
        <taxon>Solaneae</taxon>
        <taxon>Solanum</taxon>
    </lineage>
</organism>
<protein>
    <submittedName>
        <fullName evidence="2">RNA-dependent RNA polymerase family protein</fullName>
    </submittedName>
</protein>
<keyword evidence="3" id="KW-1185">Reference proteome</keyword>
<dbReference type="Gramene" id="PGSC0003DMT400000971">
    <property type="protein sequence ID" value="PGSC0003DMT400000971"/>
    <property type="gene ID" value="PGSC0003DMG401000361"/>
</dbReference>
<reference evidence="2" key="2">
    <citation type="submission" date="2015-06" db="UniProtKB">
        <authorList>
            <consortium name="EnsemblPlants"/>
        </authorList>
    </citation>
    <scope>IDENTIFICATION</scope>
    <source>
        <strain evidence="2">DM1-3 516 R44</strain>
    </source>
</reference>
<dbReference type="EnsemblPlants" id="PGSC0003DMT400000971">
    <property type="protein sequence ID" value="PGSC0003DMT400000971"/>
    <property type="gene ID" value="PGSC0003DMG401000361"/>
</dbReference>